<dbReference type="InterPro" id="IPR016193">
    <property type="entry name" value="Cytidine_deaminase-like"/>
</dbReference>
<gene>
    <name evidence="8" type="ORF">S03H2_08843</name>
</gene>
<evidence type="ECO:0000256" key="6">
    <source>
        <dbReference type="ARBA" id="ARBA00022833"/>
    </source>
</evidence>
<dbReference type="PROSITE" id="PS00903">
    <property type="entry name" value="CYT_DCMP_DEAMINASES_1"/>
    <property type="match status" value="1"/>
</dbReference>
<accession>X1ES95</accession>
<evidence type="ECO:0000256" key="1">
    <source>
        <dbReference type="ARBA" id="ARBA00001947"/>
    </source>
</evidence>
<keyword evidence="4" id="KW-0479">Metal-binding</keyword>
<dbReference type="SUPFAM" id="SSF53597">
    <property type="entry name" value="Dihydrofolate reductase-like"/>
    <property type="match status" value="1"/>
</dbReference>
<dbReference type="CDD" id="cd01284">
    <property type="entry name" value="Riboflavin_deaminase-reductase"/>
    <property type="match status" value="1"/>
</dbReference>
<evidence type="ECO:0000259" key="7">
    <source>
        <dbReference type="PROSITE" id="PS51747"/>
    </source>
</evidence>
<dbReference type="EC" id="3.5.4.26" evidence="3"/>
<dbReference type="FunFam" id="3.40.140.10:FF:000025">
    <property type="entry name" value="Riboflavin biosynthesis protein RibD"/>
    <property type="match status" value="1"/>
</dbReference>
<name>X1ES95_9ZZZZ</name>
<organism evidence="8">
    <name type="scientific">marine sediment metagenome</name>
    <dbReference type="NCBI Taxonomy" id="412755"/>
    <lineage>
        <taxon>unclassified sequences</taxon>
        <taxon>metagenomes</taxon>
        <taxon>ecological metagenomes</taxon>
    </lineage>
</organism>
<dbReference type="Gene3D" id="3.40.430.10">
    <property type="entry name" value="Dihydrofolate Reductase, subunit A"/>
    <property type="match status" value="1"/>
</dbReference>
<dbReference type="InterPro" id="IPR024072">
    <property type="entry name" value="DHFR-like_dom_sf"/>
</dbReference>
<dbReference type="GO" id="GO:0009231">
    <property type="term" value="P:riboflavin biosynthetic process"/>
    <property type="evidence" value="ECO:0007669"/>
    <property type="project" value="UniProtKB-UniPathway"/>
</dbReference>
<dbReference type="PANTHER" id="PTHR11079:SF162">
    <property type="entry name" value="RIBOFLAVIN BIOSYNTHESIS PROTEIN PYRD, CHLOROPLASTIC"/>
    <property type="match status" value="1"/>
</dbReference>
<dbReference type="EMBL" id="BARU01004376">
    <property type="protein sequence ID" value="GAH20019.1"/>
    <property type="molecule type" value="Genomic_DNA"/>
</dbReference>
<evidence type="ECO:0000313" key="8">
    <source>
        <dbReference type="EMBL" id="GAH20019.1"/>
    </source>
</evidence>
<dbReference type="GO" id="GO:0008270">
    <property type="term" value="F:zinc ion binding"/>
    <property type="evidence" value="ECO:0007669"/>
    <property type="project" value="InterPro"/>
</dbReference>
<sequence>MKNFKKDIHEMYMNIAIELAEKARGNTSPNPLVGAILVKNDEIIGKGYHKKRGSNHAEVEALNSTNIFMKKATMYVTLEPCCFYGHTPPCTQAILKSGIKKVIVGMIDPNPNVNGRGIKELEEGGVDVEVGFLEEEISKQNETYIKYITKKIPFTTLKMAISIDGKMCTKTKDSKWITSD</sequence>
<dbReference type="NCBIfam" id="TIGR00326">
    <property type="entry name" value="eubact_ribD"/>
    <property type="match status" value="1"/>
</dbReference>
<dbReference type="InterPro" id="IPR004794">
    <property type="entry name" value="Eubact_RibD"/>
</dbReference>
<dbReference type="Gene3D" id="3.40.140.10">
    <property type="entry name" value="Cytidine Deaminase, domain 2"/>
    <property type="match status" value="1"/>
</dbReference>
<dbReference type="GO" id="GO:0008835">
    <property type="term" value="F:diaminohydroxyphosphoribosylaminopyrimidine deaminase activity"/>
    <property type="evidence" value="ECO:0007669"/>
    <property type="project" value="UniProtKB-EC"/>
</dbReference>
<evidence type="ECO:0000256" key="4">
    <source>
        <dbReference type="ARBA" id="ARBA00022723"/>
    </source>
</evidence>
<comment type="pathway">
    <text evidence="2">Cofactor biosynthesis; riboflavin biosynthesis; 5-amino-6-(D-ribitylamino)uracil from GTP: step 2/4.</text>
</comment>
<dbReference type="InterPro" id="IPR002125">
    <property type="entry name" value="CMP_dCMP_dom"/>
</dbReference>
<dbReference type="SUPFAM" id="SSF53927">
    <property type="entry name" value="Cytidine deaminase-like"/>
    <property type="match status" value="1"/>
</dbReference>
<evidence type="ECO:0000256" key="2">
    <source>
        <dbReference type="ARBA" id="ARBA00004882"/>
    </source>
</evidence>
<dbReference type="UniPathway" id="UPA00275">
    <property type="reaction ID" value="UER00401"/>
</dbReference>
<reference evidence="8" key="1">
    <citation type="journal article" date="2014" name="Front. Microbiol.">
        <title>High frequency of phylogenetically diverse reductive dehalogenase-homologous genes in deep subseafloor sedimentary metagenomes.</title>
        <authorList>
            <person name="Kawai M."/>
            <person name="Futagami T."/>
            <person name="Toyoda A."/>
            <person name="Takaki Y."/>
            <person name="Nishi S."/>
            <person name="Hori S."/>
            <person name="Arai W."/>
            <person name="Tsubouchi T."/>
            <person name="Morono Y."/>
            <person name="Uchiyama I."/>
            <person name="Ito T."/>
            <person name="Fujiyama A."/>
            <person name="Inagaki F."/>
            <person name="Takami H."/>
        </authorList>
    </citation>
    <scope>NUCLEOTIDE SEQUENCE</scope>
    <source>
        <strain evidence="8">Expedition CK06-06</strain>
    </source>
</reference>
<comment type="caution">
    <text evidence="8">The sequence shown here is derived from an EMBL/GenBank/DDBJ whole genome shotgun (WGS) entry which is preliminary data.</text>
</comment>
<dbReference type="InterPro" id="IPR016192">
    <property type="entry name" value="APOBEC/CMP_deaminase_Zn-bd"/>
</dbReference>
<comment type="cofactor">
    <cofactor evidence="1">
        <name>Zn(2+)</name>
        <dbReference type="ChEBI" id="CHEBI:29105"/>
    </cofactor>
</comment>
<keyword evidence="6" id="KW-0862">Zinc</keyword>
<dbReference type="PANTHER" id="PTHR11079">
    <property type="entry name" value="CYTOSINE DEAMINASE FAMILY MEMBER"/>
    <property type="match status" value="1"/>
</dbReference>
<feature type="non-terminal residue" evidence="8">
    <location>
        <position position="180"/>
    </location>
</feature>
<dbReference type="PROSITE" id="PS51747">
    <property type="entry name" value="CYT_DCMP_DEAMINASES_2"/>
    <property type="match status" value="1"/>
</dbReference>
<feature type="domain" description="CMP/dCMP-type deaminase" evidence="7">
    <location>
        <begin position="7"/>
        <end position="129"/>
    </location>
</feature>
<evidence type="ECO:0000256" key="3">
    <source>
        <dbReference type="ARBA" id="ARBA00012766"/>
    </source>
</evidence>
<dbReference type="Pfam" id="PF00383">
    <property type="entry name" value="dCMP_cyt_deam_1"/>
    <property type="match status" value="1"/>
</dbReference>
<keyword evidence="5" id="KW-0378">Hydrolase</keyword>
<protein>
    <recommendedName>
        <fullName evidence="3">diaminohydroxyphosphoribosylaminopyrimidine deaminase</fullName>
        <ecNumber evidence="3">3.5.4.26</ecNumber>
    </recommendedName>
</protein>
<proteinExistence type="predicted"/>
<evidence type="ECO:0000256" key="5">
    <source>
        <dbReference type="ARBA" id="ARBA00022801"/>
    </source>
</evidence>
<dbReference type="AlphaFoldDB" id="X1ES95"/>